<evidence type="ECO:0000313" key="2">
    <source>
        <dbReference type="EMBL" id="KAJ3481761.1"/>
    </source>
</evidence>
<organism evidence="2 3">
    <name type="scientific">Meripilus lineatus</name>
    <dbReference type="NCBI Taxonomy" id="2056292"/>
    <lineage>
        <taxon>Eukaryota</taxon>
        <taxon>Fungi</taxon>
        <taxon>Dikarya</taxon>
        <taxon>Basidiomycota</taxon>
        <taxon>Agaricomycotina</taxon>
        <taxon>Agaricomycetes</taxon>
        <taxon>Polyporales</taxon>
        <taxon>Meripilaceae</taxon>
        <taxon>Meripilus</taxon>
    </lineage>
</organism>
<dbReference type="Pfam" id="PF12937">
    <property type="entry name" value="F-box-like"/>
    <property type="match status" value="1"/>
</dbReference>
<keyword evidence="3" id="KW-1185">Reference proteome</keyword>
<evidence type="ECO:0000259" key="1">
    <source>
        <dbReference type="PROSITE" id="PS50181"/>
    </source>
</evidence>
<dbReference type="EMBL" id="JANAWD010000305">
    <property type="protein sequence ID" value="KAJ3481761.1"/>
    <property type="molecule type" value="Genomic_DNA"/>
</dbReference>
<gene>
    <name evidence="2" type="ORF">NLI96_g7442</name>
</gene>
<evidence type="ECO:0000313" key="3">
    <source>
        <dbReference type="Proteomes" id="UP001212997"/>
    </source>
</evidence>
<feature type="domain" description="F-box" evidence="1">
    <location>
        <begin position="84"/>
        <end position="132"/>
    </location>
</feature>
<protein>
    <recommendedName>
        <fullName evidence="1">F-box domain-containing protein</fullName>
    </recommendedName>
</protein>
<dbReference type="Gene3D" id="1.20.1280.50">
    <property type="match status" value="1"/>
</dbReference>
<accession>A0AAD5V0Y6</accession>
<dbReference type="AlphaFoldDB" id="A0AAD5V0Y6"/>
<proteinExistence type="predicted"/>
<dbReference type="InterPro" id="IPR036047">
    <property type="entry name" value="F-box-like_dom_sf"/>
</dbReference>
<comment type="caution">
    <text evidence="2">The sequence shown here is derived from an EMBL/GenBank/DDBJ whole genome shotgun (WGS) entry which is preliminary data.</text>
</comment>
<dbReference type="Proteomes" id="UP001212997">
    <property type="component" value="Unassembled WGS sequence"/>
</dbReference>
<dbReference type="PROSITE" id="PS50181">
    <property type="entry name" value="FBOX"/>
    <property type="match status" value="1"/>
</dbReference>
<dbReference type="SUPFAM" id="SSF81383">
    <property type="entry name" value="F-box domain"/>
    <property type="match status" value="1"/>
</dbReference>
<sequence>MDFNIPQTQLDVEIRPPPVGAFPHGLHQPRPGWAGVLYHDVLPQWSNLYHAELQHSPHLNDYAELHAADHPLPDENTQERWFLFPYFSFLPKDVQIKILSFTHPADLLELTKVSKPWRSILLTESKDIWTKARANRGLPPPMPGLNEIKYICISYKEECMICRTRPVEYRSLSLQVFLCDLCRETKLVSCPFHILPVHVLEPPISSVHKGIYMLQGAEVHDERLLSVFKMVPCEVSPQDVEQHTNGIEVDANTNSAQLHYYKKGVEVAKWFLLSAQDDAQRKLVVEILKKKATEKMRFDLDVRNQFEVAHDRDDVLSDGLIEKKISFLLDKMGIDITDIPQESWKASVSRIFNFDYQSWKELLDEIPALRTKAQQEANGQERVNEFIAVIESWREIQLSFSNPDHPLCIQPSPLWLLPDSEDLQRMPSVRAVIHEQDSMIKFTLEKVFQVIHSQDVLDSVTSRMLPFTRPIAEILCGILGFQKDMADSLQSGLKILDHPAGLYQCSCKNTSVMSFRAIQYHIFIVHRDFCWDRYRAILAEPECQTALAIYTAIQPQIPAGREVVQNTRFSCWCNFGRPHAIQHFVPFSTLVQHFHEECRGYLQKCAATPHLFNVFDGPLRNQHDPVHYSKMIRIIQDTLGNRQAPNNVPLVQQVHWQPVQQVQYLPRRQQHYQHIPELPPHQQFPEFLEFQGVQQVDETFDIEGEEGPELELPIVTVPSH</sequence>
<dbReference type="InterPro" id="IPR001810">
    <property type="entry name" value="F-box_dom"/>
</dbReference>
<name>A0AAD5V0Y6_9APHY</name>
<reference evidence="2" key="1">
    <citation type="submission" date="2022-07" db="EMBL/GenBank/DDBJ databases">
        <title>Genome Sequence of Physisporinus lineatus.</title>
        <authorList>
            <person name="Buettner E."/>
        </authorList>
    </citation>
    <scope>NUCLEOTIDE SEQUENCE</scope>
    <source>
        <strain evidence="2">VT162</strain>
    </source>
</reference>